<keyword evidence="3" id="KW-1185">Reference proteome</keyword>
<dbReference type="OrthoDB" id="5834576at2759"/>
<feature type="domain" description="BTB" evidence="1">
    <location>
        <begin position="174"/>
        <end position="241"/>
    </location>
</feature>
<dbReference type="Proteomes" id="UP000499080">
    <property type="component" value="Unassembled WGS sequence"/>
</dbReference>
<name>A0A4Y2PGC6_ARAVE</name>
<comment type="caution">
    <text evidence="2">The sequence shown here is derived from an EMBL/GenBank/DDBJ whole genome shotgun (WGS) entry which is preliminary data.</text>
</comment>
<dbReference type="SUPFAM" id="SSF54695">
    <property type="entry name" value="POZ domain"/>
    <property type="match status" value="1"/>
</dbReference>
<accession>A0A4Y2PGC6</accession>
<dbReference type="Pfam" id="PF00651">
    <property type="entry name" value="BTB"/>
    <property type="match status" value="1"/>
</dbReference>
<dbReference type="PROSITE" id="PS50097">
    <property type="entry name" value="BTB"/>
    <property type="match status" value="1"/>
</dbReference>
<dbReference type="EMBL" id="BGPR01010999">
    <property type="protein sequence ID" value="GBN49086.1"/>
    <property type="molecule type" value="Genomic_DNA"/>
</dbReference>
<organism evidence="2 3">
    <name type="scientific">Araneus ventricosus</name>
    <name type="common">Orbweaver spider</name>
    <name type="synonym">Epeira ventricosa</name>
    <dbReference type="NCBI Taxonomy" id="182803"/>
    <lineage>
        <taxon>Eukaryota</taxon>
        <taxon>Metazoa</taxon>
        <taxon>Ecdysozoa</taxon>
        <taxon>Arthropoda</taxon>
        <taxon>Chelicerata</taxon>
        <taxon>Arachnida</taxon>
        <taxon>Araneae</taxon>
        <taxon>Araneomorphae</taxon>
        <taxon>Entelegynae</taxon>
        <taxon>Araneoidea</taxon>
        <taxon>Araneidae</taxon>
        <taxon>Araneus</taxon>
    </lineage>
</organism>
<proteinExistence type="predicted"/>
<dbReference type="SMART" id="SM00225">
    <property type="entry name" value="BTB"/>
    <property type="match status" value="1"/>
</dbReference>
<evidence type="ECO:0000313" key="2">
    <source>
        <dbReference type="EMBL" id="GBN49086.1"/>
    </source>
</evidence>
<sequence>MDKYCQHHKIYNGGKSEYYFFTWSIPEVSLINNLSVSTEQFKMLNENTYYASLYGSKDDITFRITSNSGNLKCFVSMIIGSKTLLLSKSLNASSSSYGSFYYYDLIKLSSKDESFQKLKTHPNNTVAFICKVIYPGCVSTGLVKKVGNISKDSLYNLRSLAAVLRNSSESSLKEKVLLRVGEETETVSKAVLCARSPVFAKMFENDMREVKENVVTVTDIKMPVLKVLVSFLYTGKLPSCDFEFLCDLYYASDKYDVSELGQICVGLLIPQISMRNIHRVMKLAFFHNDELLKSTVMALIATNIETWFSTNDWINLINDEPKIAADVLNFFDF</sequence>
<gene>
    <name evidence="2" type="primary">spop_100</name>
    <name evidence="2" type="ORF">AVEN_172843_1</name>
</gene>
<protein>
    <submittedName>
        <fullName evidence="2">Speckle-type POZ protein</fullName>
    </submittedName>
</protein>
<reference evidence="2 3" key="1">
    <citation type="journal article" date="2019" name="Sci. Rep.">
        <title>Orb-weaving spider Araneus ventricosus genome elucidates the spidroin gene catalogue.</title>
        <authorList>
            <person name="Kono N."/>
            <person name="Nakamura H."/>
            <person name="Ohtoshi R."/>
            <person name="Moran D.A.P."/>
            <person name="Shinohara A."/>
            <person name="Yoshida Y."/>
            <person name="Fujiwara M."/>
            <person name="Mori M."/>
            <person name="Tomita M."/>
            <person name="Arakawa K."/>
        </authorList>
    </citation>
    <scope>NUCLEOTIDE SEQUENCE [LARGE SCALE GENOMIC DNA]</scope>
</reference>
<evidence type="ECO:0000259" key="1">
    <source>
        <dbReference type="PROSITE" id="PS50097"/>
    </source>
</evidence>
<dbReference type="Gene3D" id="1.25.40.420">
    <property type="match status" value="1"/>
</dbReference>
<dbReference type="InterPro" id="IPR011333">
    <property type="entry name" value="SKP1/BTB/POZ_sf"/>
</dbReference>
<dbReference type="InterPro" id="IPR000210">
    <property type="entry name" value="BTB/POZ_dom"/>
</dbReference>
<dbReference type="PANTHER" id="PTHR24413">
    <property type="entry name" value="SPECKLE-TYPE POZ PROTEIN"/>
    <property type="match status" value="1"/>
</dbReference>
<dbReference type="Gene3D" id="3.30.710.10">
    <property type="entry name" value="Potassium Channel Kv1.1, Chain A"/>
    <property type="match status" value="1"/>
</dbReference>
<evidence type="ECO:0000313" key="3">
    <source>
        <dbReference type="Proteomes" id="UP000499080"/>
    </source>
</evidence>
<dbReference type="AlphaFoldDB" id="A0A4Y2PGC6"/>